<dbReference type="FunFam" id="1.10.287.130:FF:000023">
    <property type="entry name" value="Sensor histidine kinase/response regulator, putative"/>
    <property type="match status" value="1"/>
</dbReference>
<dbReference type="GO" id="GO:0009927">
    <property type="term" value="F:histidine phosphotransfer kinase activity"/>
    <property type="evidence" value="ECO:0007669"/>
    <property type="project" value="TreeGrafter"/>
</dbReference>
<dbReference type="SUPFAM" id="SSF52172">
    <property type="entry name" value="CheY-like"/>
    <property type="match status" value="1"/>
</dbReference>
<gene>
    <name evidence="10" type="ORF">BP01DRAFT_380366</name>
</gene>
<feature type="region of interest" description="Disordered" evidence="7">
    <location>
        <begin position="281"/>
        <end position="354"/>
    </location>
</feature>
<dbReference type="GeneID" id="37078447"/>
<feature type="compositionally biased region" description="Low complexity" evidence="7">
    <location>
        <begin position="1065"/>
        <end position="1075"/>
    </location>
</feature>
<dbReference type="InterPro" id="IPR005467">
    <property type="entry name" value="His_kinase_dom"/>
</dbReference>
<dbReference type="GO" id="GO:0000155">
    <property type="term" value="F:phosphorelay sensor kinase activity"/>
    <property type="evidence" value="ECO:0007669"/>
    <property type="project" value="InterPro"/>
</dbReference>
<dbReference type="EC" id="2.7.13.3" evidence="2"/>
<evidence type="ECO:0000256" key="2">
    <source>
        <dbReference type="ARBA" id="ARBA00012438"/>
    </source>
</evidence>
<dbReference type="Pfam" id="PF00512">
    <property type="entry name" value="HisKA"/>
    <property type="match status" value="1"/>
</dbReference>
<name>A0A318ZMA6_9EURO</name>
<dbReference type="OrthoDB" id="303614at2759"/>
<proteinExistence type="predicted"/>
<accession>A0A318ZMA6</accession>
<feature type="domain" description="Histidine kinase" evidence="8">
    <location>
        <begin position="586"/>
        <end position="867"/>
    </location>
</feature>
<feature type="compositionally biased region" description="Low complexity" evidence="7">
    <location>
        <begin position="319"/>
        <end position="334"/>
    </location>
</feature>
<dbReference type="SUPFAM" id="SSF47384">
    <property type="entry name" value="Homodimeric domain of signal transducing histidine kinase"/>
    <property type="match status" value="1"/>
</dbReference>
<dbReference type="SUPFAM" id="SSF55781">
    <property type="entry name" value="GAF domain-like"/>
    <property type="match status" value="1"/>
</dbReference>
<keyword evidence="11" id="KW-1185">Reference proteome</keyword>
<dbReference type="PROSITE" id="PS50110">
    <property type="entry name" value="RESPONSE_REGULATORY"/>
    <property type="match status" value="1"/>
</dbReference>
<dbReference type="InterPro" id="IPR036890">
    <property type="entry name" value="HATPase_C_sf"/>
</dbReference>
<evidence type="ECO:0000256" key="5">
    <source>
        <dbReference type="ARBA" id="ARBA00022777"/>
    </source>
</evidence>
<evidence type="ECO:0000256" key="1">
    <source>
        <dbReference type="ARBA" id="ARBA00000085"/>
    </source>
</evidence>
<keyword evidence="3 6" id="KW-0597">Phosphoprotein</keyword>
<feature type="modified residue" description="4-aspartylphosphate" evidence="6">
    <location>
        <position position="1168"/>
    </location>
</feature>
<dbReference type="Gene3D" id="3.40.50.2300">
    <property type="match status" value="1"/>
</dbReference>
<feature type="region of interest" description="Disordered" evidence="7">
    <location>
        <begin position="1087"/>
        <end position="1109"/>
    </location>
</feature>
<dbReference type="InterPro" id="IPR001789">
    <property type="entry name" value="Sig_transdc_resp-reg_receiver"/>
</dbReference>
<dbReference type="PANTHER" id="PTHR43047:SF72">
    <property type="entry name" value="OSMOSENSING HISTIDINE PROTEIN KINASE SLN1"/>
    <property type="match status" value="1"/>
</dbReference>
<dbReference type="Pfam" id="PF00072">
    <property type="entry name" value="Response_reg"/>
    <property type="match status" value="1"/>
</dbReference>
<dbReference type="InterPro" id="IPR036097">
    <property type="entry name" value="HisK_dim/P_sf"/>
</dbReference>
<feature type="region of interest" description="Disordered" evidence="7">
    <location>
        <begin position="1026"/>
        <end position="1075"/>
    </location>
</feature>
<evidence type="ECO:0000256" key="4">
    <source>
        <dbReference type="ARBA" id="ARBA00022679"/>
    </source>
</evidence>
<dbReference type="Gene3D" id="1.10.287.130">
    <property type="match status" value="1"/>
</dbReference>
<dbReference type="SUPFAM" id="SSF55874">
    <property type="entry name" value="ATPase domain of HSP90 chaperone/DNA topoisomerase II/histidine kinase"/>
    <property type="match status" value="1"/>
</dbReference>
<feature type="compositionally biased region" description="Low complexity" evidence="7">
    <location>
        <begin position="59"/>
        <end position="69"/>
    </location>
</feature>
<dbReference type="PROSITE" id="PS50109">
    <property type="entry name" value="HIS_KIN"/>
    <property type="match status" value="1"/>
</dbReference>
<dbReference type="InterPro" id="IPR011006">
    <property type="entry name" value="CheY-like_superfamily"/>
</dbReference>
<dbReference type="InterPro" id="IPR003594">
    <property type="entry name" value="HATPase_dom"/>
</dbReference>
<feature type="region of interest" description="Disordered" evidence="7">
    <location>
        <begin position="473"/>
        <end position="501"/>
    </location>
</feature>
<dbReference type="PANTHER" id="PTHR43047">
    <property type="entry name" value="TWO-COMPONENT HISTIDINE PROTEIN KINASE"/>
    <property type="match status" value="1"/>
</dbReference>
<dbReference type="PRINTS" id="PR00344">
    <property type="entry name" value="BCTRLSENSOR"/>
</dbReference>
<dbReference type="SMART" id="SM00387">
    <property type="entry name" value="HATPase_c"/>
    <property type="match status" value="1"/>
</dbReference>
<dbReference type="Pfam" id="PF02518">
    <property type="entry name" value="HATPase_c"/>
    <property type="match status" value="1"/>
</dbReference>
<evidence type="ECO:0000256" key="6">
    <source>
        <dbReference type="PROSITE-ProRule" id="PRU00169"/>
    </source>
</evidence>
<dbReference type="SMART" id="SM00388">
    <property type="entry name" value="HisKA"/>
    <property type="match status" value="1"/>
</dbReference>
<dbReference type="SMART" id="SM00448">
    <property type="entry name" value="REC"/>
    <property type="match status" value="1"/>
</dbReference>
<feature type="compositionally biased region" description="Low complexity" evidence="7">
    <location>
        <begin position="39"/>
        <end position="51"/>
    </location>
</feature>
<feature type="compositionally biased region" description="Low complexity" evidence="7">
    <location>
        <begin position="1092"/>
        <end position="1106"/>
    </location>
</feature>
<dbReference type="InterPro" id="IPR004358">
    <property type="entry name" value="Sig_transdc_His_kin-like_C"/>
</dbReference>
<feature type="compositionally biased region" description="Basic and acidic residues" evidence="7">
    <location>
        <begin position="9"/>
        <end position="24"/>
    </location>
</feature>
<dbReference type="CDD" id="cd00082">
    <property type="entry name" value="HisKA"/>
    <property type="match status" value="1"/>
</dbReference>
<dbReference type="FunFam" id="3.40.50.2300:FF:000632">
    <property type="entry name" value="Sensor histidine kinase/response regulator, putative"/>
    <property type="match status" value="1"/>
</dbReference>
<evidence type="ECO:0000313" key="11">
    <source>
        <dbReference type="Proteomes" id="UP000248349"/>
    </source>
</evidence>
<organism evidence="10 11">
    <name type="scientific">Aspergillus saccharolyticus JOP 1030-1</name>
    <dbReference type="NCBI Taxonomy" id="1450539"/>
    <lineage>
        <taxon>Eukaryota</taxon>
        <taxon>Fungi</taxon>
        <taxon>Dikarya</taxon>
        <taxon>Ascomycota</taxon>
        <taxon>Pezizomycotina</taxon>
        <taxon>Eurotiomycetes</taxon>
        <taxon>Eurotiomycetidae</taxon>
        <taxon>Eurotiales</taxon>
        <taxon>Aspergillaceae</taxon>
        <taxon>Aspergillus</taxon>
        <taxon>Aspergillus subgen. Circumdati</taxon>
    </lineage>
</organism>
<evidence type="ECO:0000259" key="9">
    <source>
        <dbReference type="PROSITE" id="PS50110"/>
    </source>
</evidence>
<keyword evidence="4" id="KW-0808">Transferase</keyword>
<dbReference type="STRING" id="1450539.A0A318ZMA6"/>
<sequence length="1257" mass="136990">MEQSPPPQRGDDHNAGRRARELYRYFHPQRTGIPRDRSFSSASDDAFPSASLDPFGHIPSSPSLSSQCPSSPPIDAVPAGLVPEALILGDPNATLTSFAQLAALRLNIERVLISVSDRQSQFILAQSTQNGGISDYQSSNDGVWDGCSTLSSSAWSMCKATVALPPSREQGQRQFLVLNDLSQDDRYKRLPFVIGEPQFRFYAGTPLTTDTNINIGCLFVLDTKPHDGLSAAEKGTMGTLAGLIMDYLKVSRQASEGRRAARLSRGLSCFVEGSSSFVEGSHPSSSVSSAAAPSTPPSSSQRANHLSLGSLNSFDAPSRRSQSSDTRSFSSASESKLDQAQSSGPDNSFPDWWAGSRQKELKGSDDSHGHAWAFRRAANLIRESLELGVDGGVVFVEANNSPMIDVDTGSDCSIEGNNPAPVLAISTHDEPFAPGPGSKVRYPAASLDTAFLHQLLRRYSRGKLWSFHRDGVISSSDDETPRRSRSRAAKSPDAGKTGSKRWRATENSLLNQYFPNATQVLFVPLWNSANSQWFAGCFCWNTVETQVFTSSVELSSILGFGSSVMAECNRVESLISDRQKGDFIGSISHELRSPLHGILAAAEFLAGTQLDEFQSSLLETINACGRTLLDTMNQVLDFSKIVSLERTYRNMKRGRTPPTELKGLDRFSTHLDTYVATDLALLAEEVVEGVCLGHAYGQKSSAPYDQPMVVPFKQSRKPASELEAETASRSDVEVILDIAHNDWTYLSQPGALRRIIMNIFGNAMKYTHSGRVSLHLEVTEASEGRSRRHGVEELVTLTVSDTGKGISEEFLRGRLYTPFAQEDTLAVGTGLGLSIVRSLVKALKGSINIHSRPGEGTIVKVSLPLIRPGPEVDLEETVGPRSPSAKEKDALTECRMLREAHAGRRVAIFGVEPAEAATHSFWSVYLRYLTDWYGLDIVSSHDETPADITLAEEQALVVAAQAESNTTLPCLLVICDKSVDYSTSRSRWLSMANVVNIIRRPCGPHKLARSIRKCLDVQSGAPSARTIQLPERPYPVTLSSSDISPGENMFEIPTDTPEVPPDAPPSSDSSSSYDYVRSQSSDAFESLYATESPSSSVQPQSPDQQSEFLTPTRRARILVVDDNSINLKLMLTFMKKRELQTLDSAENGKLAVDAVEKLPEGYDIIFMDMSMPVMNGFEATRAIRAIEKERGEGCAPAVIIALTGLSSSRDESEALTSGVNLFLTKPVSFKEVSRLLTDWEEKDSLERRMSGSGSGSE</sequence>
<dbReference type="Proteomes" id="UP000248349">
    <property type="component" value="Unassembled WGS sequence"/>
</dbReference>
<keyword evidence="5 10" id="KW-0418">Kinase</keyword>
<dbReference type="AlphaFoldDB" id="A0A318ZMA6"/>
<feature type="compositionally biased region" description="Low complexity" evidence="7">
    <location>
        <begin position="281"/>
        <end position="303"/>
    </location>
</feature>
<evidence type="ECO:0000259" key="8">
    <source>
        <dbReference type="PROSITE" id="PS50109"/>
    </source>
</evidence>
<dbReference type="Gene3D" id="3.30.565.10">
    <property type="entry name" value="Histidine kinase-like ATPase, C-terminal domain"/>
    <property type="match status" value="1"/>
</dbReference>
<dbReference type="GO" id="GO:0005886">
    <property type="term" value="C:plasma membrane"/>
    <property type="evidence" value="ECO:0007669"/>
    <property type="project" value="TreeGrafter"/>
</dbReference>
<feature type="region of interest" description="Disordered" evidence="7">
    <location>
        <begin position="1"/>
        <end position="72"/>
    </location>
</feature>
<dbReference type="CDD" id="cd17546">
    <property type="entry name" value="REC_hyHK_CKI1_RcsC-like"/>
    <property type="match status" value="1"/>
</dbReference>
<dbReference type="EMBL" id="KZ821223">
    <property type="protein sequence ID" value="PYH47805.1"/>
    <property type="molecule type" value="Genomic_DNA"/>
</dbReference>
<feature type="domain" description="Response regulatory" evidence="9">
    <location>
        <begin position="1116"/>
        <end position="1240"/>
    </location>
</feature>
<dbReference type="RefSeq" id="XP_025433787.1">
    <property type="nucleotide sequence ID" value="XM_025577218.1"/>
</dbReference>
<protein>
    <recommendedName>
        <fullName evidence="2">histidine kinase</fullName>
        <ecNumber evidence="2">2.7.13.3</ecNumber>
    </recommendedName>
</protein>
<evidence type="ECO:0000256" key="3">
    <source>
        <dbReference type="ARBA" id="ARBA00022553"/>
    </source>
</evidence>
<evidence type="ECO:0000256" key="7">
    <source>
        <dbReference type="SAM" id="MobiDB-lite"/>
    </source>
</evidence>
<dbReference type="InterPro" id="IPR003661">
    <property type="entry name" value="HisK_dim/P_dom"/>
</dbReference>
<comment type="catalytic activity">
    <reaction evidence="1">
        <text>ATP + protein L-histidine = ADP + protein N-phospho-L-histidine.</text>
        <dbReference type="EC" id="2.7.13.3"/>
    </reaction>
</comment>
<reference evidence="10 11" key="1">
    <citation type="submission" date="2016-12" db="EMBL/GenBank/DDBJ databases">
        <title>The genomes of Aspergillus section Nigri reveals drivers in fungal speciation.</title>
        <authorList>
            <consortium name="DOE Joint Genome Institute"/>
            <person name="Vesth T.C."/>
            <person name="Nybo J."/>
            <person name="Theobald S."/>
            <person name="Brandl J."/>
            <person name="Frisvad J.C."/>
            <person name="Nielsen K.F."/>
            <person name="Lyhne E.K."/>
            <person name="Kogle M.E."/>
            <person name="Kuo A."/>
            <person name="Riley R."/>
            <person name="Clum A."/>
            <person name="Nolan M."/>
            <person name="Lipzen A."/>
            <person name="Salamov A."/>
            <person name="Henrissat B."/>
            <person name="Wiebenga A."/>
            <person name="De Vries R.P."/>
            <person name="Grigoriev I.V."/>
            <person name="Mortensen U.H."/>
            <person name="Andersen M.R."/>
            <person name="Baker S.E."/>
        </authorList>
    </citation>
    <scope>NUCLEOTIDE SEQUENCE [LARGE SCALE GENOMIC DNA]</scope>
    <source>
        <strain evidence="10 11">JOP 1030-1</strain>
    </source>
</reference>
<evidence type="ECO:0000313" key="10">
    <source>
        <dbReference type="EMBL" id="PYH47805.1"/>
    </source>
</evidence>